<evidence type="ECO:0000256" key="1">
    <source>
        <dbReference type="SAM" id="MobiDB-lite"/>
    </source>
</evidence>
<organism evidence="2 3">
    <name type="scientific">Brachyspira catarrhinii</name>
    <dbReference type="NCBI Taxonomy" id="2528966"/>
    <lineage>
        <taxon>Bacteria</taxon>
        <taxon>Pseudomonadati</taxon>
        <taxon>Spirochaetota</taxon>
        <taxon>Spirochaetia</taxon>
        <taxon>Brachyspirales</taxon>
        <taxon>Brachyspiraceae</taxon>
        <taxon>Brachyspira</taxon>
    </lineage>
</organism>
<protein>
    <recommendedName>
        <fullName evidence="4">ADP ribosyltransferase domain-containing protein</fullName>
    </recommendedName>
</protein>
<evidence type="ECO:0000313" key="3">
    <source>
        <dbReference type="Proteomes" id="UP000310168"/>
    </source>
</evidence>
<dbReference type="RefSeq" id="WP_137997823.1">
    <property type="nucleotide sequence ID" value="NZ_SJDU01000065.1"/>
</dbReference>
<evidence type="ECO:0008006" key="4">
    <source>
        <dbReference type="Google" id="ProtNLM"/>
    </source>
</evidence>
<evidence type="ECO:0000313" key="2">
    <source>
        <dbReference type="EMBL" id="TKZ35696.1"/>
    </source>
</evidence>
<dbReference type="EMBL" id="SJDU01000065">
    <property type="protein sequence ID" value="TKZ35696.1"/>
    <property type="molecule type" value="Genomic_DNA"/>
</dbReference>
<accession>A0ABY2TU27</accession>
<proteinExistence type="predicted"/>
<name>A0ABY2TU27_9SPIR</name>
<feature type="compositionally biased region" description="Basic and acidic residues" evidence="1">
    <location>
        <begin position="557"/>
        <end position="578"/>
    </location>
</feature>
<reference evidence="2 3" key="1">
    <citation type="journal article" date="2019" name="Anaerobe">
        <title>Brachyspira catarrhinii sp. nov., an anaerobic intestinal spirochaete isolated from vervet monkeys may have been misidentified as Brachyspira aalborgi in previous studies.</title>
        <authorList>
            <person name="Phillips N.D."/>
            <person name="La T."/>
            <person name="Hampson D.J."/>
        </authorList>
    </citation>
    <scope>NUCLEOTIDE SEQUENCE [LARGE SCALE GENOMIC DNA]</scope>
    <source>
        <strain evidence="2 3">Z12</strain>
    </source>
</reference>
<sequence length="866" mass="101013">MPAGSEWKTLDNGEHVLINSETGEILSGAGIENWKNTGKMTIPKPSEPQPKQSNSSKTITKKEYLSNSKAIKYRKDLIEFHKRELERIHPNDKLNRKAKEDEIAELENAEDYQKWIKENEEYEKENPKVNAEKEKAKDKTENKDKDTKKKITKNYSIAYDDETIEKLNKLGKNWKDKRIYFKDLNNSYYDLENQKWVCDKPETTERALMIAGETDTEKTARFEAEKQARERREEEERQARLKQWGEDKETTKKIKEFIKTSEFSDKVFNSMYKAGIFEDLNIPKGSINAIKNDLFTEAELNAYKNIEKDKPITDVIFDEVKHQLNELNNMYKPSSWNEWVFENKKIRLTTNEGGGGGKDYYDDDFDDMIANTFPKHEQAMMREYYLQKFEKEQAEHDKENGISYMPKEEAWEKYGEEFNKYKSQAKEEAKKKIKEYIKKKLNKANNTETNNTKTNNTKTNNTKITITNKSKDGLDKLESKTNDFLKSNANKLKEEVKEETKADAKIDNNVAKIDSADIDIKTDAEIDNDIEYFIDNLIEYADAKKKFDESKINRDEDGKFAKKNGNKDTDNKDSKDNDINNNDNSEITEDDRVKFISNIDYLISGKSISDSVSENRAEGIKKIIASGRLGTVADIDKDIKYNKELEKTDKDKYNKYKEYKETAEYKEKMKQAINQFEGDTKATAEKLLPENLKAGELILDDKFEYSKVIDKDKIQKLNPIEKAINYFTEKFTNRNKQGFKQYQKEIKDLINKSIPKEISLYRYETEQAGKKRYNLKVGDTIDMSVRSFCDSEKAFENCRALQLRNREPNECVIYKVEGAVKSLEIQSLSQFTSQYEHIVDGDFEITEIREATKLMPKIITIKAKGI</sequence>
<gene>
    <name evidence="2" type="ORF">EZH24_03935</name>
</gene>
<dbReference type="Proteomes" id="UP000310168">
    <property type="component" value="Unassembled WGS sequence"/>
</dbReference>
<feature type="region of interest" description="Disordered" evidence="1">
    <location>
        <begin position="557"/>
        <end position="585"/>
    </location>
</feature>
<keyword evidence="3" id="KW-1185">Reference proteome</keyword>
<feature type="compositionally biased region" description="Polar residues" evidence="1">
    <location>
        <begin position="49"/>
        <end position="58"/>
    </location>
</feature>
<comment type="caution">
    <text evidence="2">The sequence shown here is derived from an EMBL/GenBank/DDBJ whole genome shotgun (WGS) entry which is preliminary data.</text>
</comment>
<feature type="region of interest" description="Disordered" evidence="1">
    <location>
        <begin position="35"/>
        <end position="63"/>
    </location>
</feature>
<feature type="region of interest" description="Disordered" evidence="1">
    <location>
        <begin position="222"/>
        <end position="243"/>
    </location>
</feature>
<feature type="region of interest" description="Disordered" evidence="1">
    <location>
        <begin position="118"/>
        <end position="149"/>
    </location>
</feature>